<keyword evidence="1" id="KW-0547">Nucleotide-binding</keyword>
<dbReference type="GO" id="GO:0007015">
    <property type="term" value="P:actin filament organization"/>
    <property type="evidence" value="ECO:0007669"/>
    <property type="project" value="TreeGrafter"/>
</dbReference>
<protein>
    <recommendedName>
        <fullName evidence="7">Myosin motor domain-containing protein</fullName>
    </recommendedName>
</protein>
<dbReference type="GO" id="GO:0005524">
    <property type="term" value="F:ATP binding"/>
    <property type="evidence" value="ECO:0007669"/>
    <property type="project" value="UniProtKB-KW"/>
</dbReference>
<organism evidence="8 9">
    <name type="scientific">Colocasia esculenta</name>
    <name type="common">Wild taro</name>
    <name type="synonym">Arum esculentum</name>
    <dbReference type="NCBI Taxonomy" id="4460"/>
    <lineage>
        <taxon>Eukaryota</taxon>
        <taxon>Viridiplantae</taxon>
        <taxon>Streptophyta</taxon>
        <taxon>Embryophyta</taxon>
        <taxon>Tracheophyta</taxon>
        <taxon>Spermatophyta</taxon>
        <taxon>Magnoliopsida</taxon>
        <taxon>Liliopsida</taxon>
        <taxon>Araceae</taxon>
        <taxon>Aroideae</taxon>
        <taxon>Colocasieae</taxon>
        <taxon>Colocasia</taxon>
    </lineage>
</organism>
<dbReference type="InterPro" id="IPR001609">
    <property type="entry name" value="Myosin_head_motor_dom-like"/>
</dbReference>
<dbReference type="AlphaFoldDB" id="A0A843WXN3"/>
<feature type="non-terminal residue" evidence="8">
    <location>
        <position position="1"/>
    </location>
</feature>
<evidence type="ECO:0000256" key="1">
    <source>
        <dbReference type="ARBA" id="ARBA00022741"/>
    </source>
</evidence>
<dbReference type="GO" id="GO:0051015">
    <property type="term" value="F:actin filament binding"/>
    <property type="evidence" value="ECO:0007669"/>
    <property type="project" value="TreeGrafter"/>
</dbReference>
<dbReference type="GO" id="GO:0016459">
    <property type="term" value="C:myosin complex"/>
    <property type="evidence" value="ECO:0007669"/>
    <property type="project" value="UniProtKB-KW"/>
</dbReference>
<dbReference type="GO" id="GO:0000146">
    <property type="term" value="F:microfilament motor activity"/>
    <property type="evidence" value="ECO:0007669"/>
    <property type="project" value="TreeGrafter"/>
</dbReference>
<evidence type="ECO:0000256" key="3">
    <source>
        <dbReference type="ARBA" id="ARBA00023123"/>
    </source>
</evidence>
<dbReference type="GO" id="GO:0016020">
    <property type="term" value="C:membrane"/>
    <property type="evidence" value="ECO:0007669"/>
    <property type="project" value="TreeGrafter"/>
</dbReference>
<evidence type="ECO:0000256" key="6">
    <source>
        <dbReference type="PROSITE-ProRule" id="PRU00782"/>
    </source>
</evidence>
<dbReference type="PANTHER" id="PTHR13140:SF781">
    <property type="entry name" value="MYOSIN-15"/>
    <property type="match status" value="1"/>
</dbReference>
<comment type="similarity">
    <text evidence="6">Belongs to the TRAFAC class myosin-kinesin ATPase superfamily. Myosin family.</text>
</comment>
<dbReference type="SUPFAM" id="SSF52540">
    <property type="entry name" value="P-loop containing nucleoside triphosphate hydrolases"/>
    <property type="match status" value="1"/>
</dbReference>
<keyword evidence="5 6" id="KW-0009">Actin-binding</keyword>
<keyword evidence="4" id="KW-0505">Motor protein</keyword>
<comment type="caution">
    <text evidence="6">Lacks conserved residue(s) required for the propagation of feature annotation.</text>
</comment>
<evidence type="ECO:0000256" key="5">
    <source>
        <dbReference type="ARBA" id="ARBA00023203"/>
    </source>
</evidence>
<dbReference type="EMBL" id="NMUH01004323">
    <property type="protein sequence ID" value="MQM09225.1"/>
    <property type="molecule type" value="Genomic_DNA"/>
</dbReference>
<gene>
    <name evidence="8" type="ORF">Taro_042093</name>
</gene>
<dbReference type="GO" id="GO:0005737">
    <property type="term" value="C:cytoplasm"/>
    <property type="evidence" value="ECO:0007669"/>
    <property type="project" value="TreeGrafter"/>
</dbReference>
<proteinExistence type="inferred from homology"/>
<sequence>RFGKIVEIQFDASGRISGVAIRTYLLERFRVVKIADRERNYHCFYQLCASGENFQKKKHIYDISAEAGVYRFCLGSVDIPLTGVDTMLQTQGKMMKKWSSGVNTGSSSVDTSPSSQRSQLTGLYCVSTQPQVVSTLDPVSRRPVCQFWAMCRHCLK</sequence>
<reference evidence="8" key="1">
    <citation type="submission" date="2017-07" db="EMBL/GenBank/DDBJ databases">
        <title>Taro Niue Genome Assembly and Annotation.</title>
        <authorList>
            <person name="Atibalentja N."/>
            <person name="Keating K."/>
            <person name="Fields C.J."/>
        </authorList>
    </citation>
    <scope>NUCLEOTIDE SEQUENCE</scope>
    <source>
        <strain evidence="8">Niue_2</strain>
        <tissue evidence="8">Leaf</tissue>
    </source>
</reference>
<evidence type="ECO:0000313" key="9">
    <source>
        <dbReference type="Proteomes" id="UP000652761"/>
    </source>
</evidence>
<dbReference type="Gene3D" id="3.40.850.10">
    <property type="entry name" value="Kinesin motor domain"/>
    <property type="match status" value="1"/>
</dbReference>
<evidence type="ECO:0000313" key="8">
    <source>
        <dbReference type="EMBL" id="MQM09225.1"/>
    </source>
</evidence>
<accession>A0A843WXN3</accession>
<dbReference type="PROSITE" id="PS51456">
    <property type="entry name" value="MYOSIN_MOTOR"/>
    <property type="match status" value="1"/>
</dbReference>
<evidence type="ECO:0000259" key="7">
    <source>
        <dbReference type="PROSITE" id="PS51456"/>
    </source>
</evidence>
<comment type="caution">
    <text evidence="8">The sequence shown here is derived from an EMBL/GenBank/DDBJ whole genome shotgun (WGS) entry which is preliminary data.</text>
</comment>
<feature type="domain" description="Myosin motor" evidence="7">
    <location>
        <begin position="1"/>
        <end position="156"/>
    </location>
</feature>
<keyword evidence="3 6" id="KW-0518">Myosin</keyword>
<keyword evidence="2" id="KW-0067">ATP-binding</keyword>
<feature type="non-terminal residue" evidence="8">
    <location>
        <position position="156"/>
    </location>
</feature>
<evidence type="ECO:0000256" key="2">
    <source>
        <dbReference type="ARBA" id="ARBA00022840"/>
    </source>
</evidence>
<dbReference type="Proteomes" id="UP000652761">
    <property type="component" value="Unassembled WGS sequence"/>
</dbReference>
<dbReference type="Pfam" id="PF00063">
    <property type="entry name" value="Myosin_head"/>
    <property type="match status" value="1"/>
</dbReference>
<dbReference type="InterPro" id="IPR036961">
    <property type="entry name" value="Kinesin_motor_dom_sf"/>
</dbReference>
<dbReference type="OrthoDB" id="1615516at2759"/>
<dbReference type="InterPro" id="IPR027417">
    <property type="entry name" value="P-loop_NTPase"/>
</dbReference>
<keyword evidence="9" id="KW-1185">Reference proteome</keyword>
<dbReference type="PANTHER" id="PTHR13140">
    <property type="entry name" value="MYOSIN"/>
    <property type="match status" value="1"/>
</dbReference>
<name>A0A843WXN3_COLES</name>
<evidence type="ECO:0000256" key="4">
    <source>
        <dbReference type="ARBA" id="ARBA00023175"/>
    </source>
</evidence>